<dbReference type="CDD" id="cd06225">
    <property type="entry name" value="HAMP"/>
    <property type="match status" value="1"/>
</dbReference>
<feature type="domain" description="Histidine kinase" evidence="15">
    <location>
        <begin position="232"/>
        <end position="444"/>
    </location>
</feature>
<dbReference type="PANTHER" id="PTHR45528">
    <property type="entry name" value="SENSOR HISTIDINE KINASE CPXA"/>
    <property type="match status" value="1"/>
</dbReference>
<evidence type="ECO:0000256" key="12">
    <source>
        <dbReference type="ARBA" id="ARBA00023012"/>
    </source>
</evidence>
<dbReference type="InterPro" id="IPR004358">
    <property type="entry name" value="Sig_transdc_His_kin-like_C"/>
</dbReference>
<organism evidence="17 18">
    <name type="scientific">Lutispora thermophila DSM 19022</name>
    <dbReference type="NCBI Taxonomy" id="1122184"/>
    <lineage>
        <taxon>Bacteria</taxon>
        <taxon>Bacillati</taxon>
        <taxon>Bacillota</taxon>
        <taxon>Clostridia</taxon>
        <taxon>Lutisporales</taxon>
        <taxon>Lutisporaceae</taxon>
        <taxon>Lutispora</taxon>
    </lineage>
</organism>
<dbReference type="Gene3D" id="3.30.565.10">
    <property type="entry name" value="Histidine kinase-like ATPase, C-terminal domain"/>
    <property type="match status" value="1"/>
</dbReference>
<feature type="transmembrane region" description="Helical" evidence="14">
    <location>
        <begin position="7"/>
        <end position="27"/>
    </location>
</feature>
<dbReference type="SUPFAM" id="SSF55874">
    <property type="entry name" value="ATPase domain of HSP90 chaperone/DNA topoisomerase II/histidine kinase"/>
    <property type="match status" value="1"/>
</dbReference>
<evidence type="ECO:0000256" key="10">
    <source>
        <dbReference type="ARBA" id="ARBA00022840"/>
    </source>
</evidence>
<dbReference type="GO" id="GO:0005524">
    <property type="term" value="F:ATP binding"/>
    <property type="evidence" value="ECO:0007669"/>
    <property type="project" value="UniProtKB-KW"/>
</dbReference>
<dbReference type="AlphaFoldDB" id="A0A1M6C1X2"/>
<keyword evidence="13 14" id="KW-0472">Membrane</keyword>
<sequence>MKIKYKLILITVLFFIVTINIVAGIAINQYNSLFIQREIKTAKNEMNFIMNSIENYAKDLQARGGIYNKDTLISIIEIYKKYYISQDISLDYSDDNMENNVFIDTEEGNIIIQSIFSEPFESISLVFKKSFQDIYDLQKNWNSFFIKIYLLLSIILAIVLMLIISRLFKPLDNLIHKTDEIIIENSNERIPIIDNDEVGELSTKFNIMLDLLNENMETIKESSIQKQWLLDNLTHEMRTPLTSIQGFSEYLMRANASEEDKLVALTHINEEANRLKQLGDKMFALMTLKKESLNIVKLNSYEVFNTIRRIEFQRLKEMNIDLKVNIQADYFYGDEQLILVLLTNLVDNSINASKYNSRIEVDIYSKDDKNIIKVSDEGQGIDSKDLSNIFQPFYKADKNRSAIYRGAGLGLSLCKKIVELHDGSIEVESQKDIGTTIYVSLKSI</sequence>
<dbReference type="RefSeq" id="WP_073024473.1">
    <property type="nucleotide sequence ID" value="NZ_FQZS01000004.1"/>
</dbReference>
<keyword evidence="10" id="KW-0067">ATP-binding</keyword>
<keyword evidence="8" id="KW-0547">Nucleotide-binding</keyword>
<dbReference type="OrthoDB" id="9786919at2"/>
<dbReference type="FunFam" id="3.30.565.10:FF:000006">
    <property type="entry name" value="Sensor histidine kinase WalK"/>
    <property type="match status" value="1"/>
</dbReference>
<evidence type="ECO:0000256" key="6">
    <source>
        <dbReference type="ARBA" id="ARBA00022679"/>
    </source>
</evidence>
<protein>
    <recommendedName>
        <fullName evidence="3">histidine kinase</fullName>
        <ecNumber evidence="3">2.7.13.3</ecNumber>
    </recommendedName>
</protein>
<dbReference type="GO" id="GO:0005886">
    <property type="term" value="C:plasma membrane"/>
    <property type="evidence" value="ECO:0007669"/>
    <property type="project" value="UniProtKB-SubCell"/>
</dbReference>
<dbReference type="CDD" id="cd00082">
    <property type="entry name" value="HisKA"/>
    <property type="match status" value="1"/>
</dbReference>
<name>A0A1M6C1X2_9FIRM</name>
<evidence type="ECO:0000256" key="8">
    <source>
        <dbReference type="ARBA" id="ARBA00022741"/>
    </source>
</evidence>
<dbReference type="InterPro" id="IPR003660">
    <property type="entry name" value="HAMP_dom"/>
</dbReference>
<keyword evidence="6" id="KW-0808">Transferase</keyword>
<evidence type="ECO:0000256" key="9">
    <source>
        <dbReference type="ARBA" id="ARBA00022777"/>
    </source>
</evidence>
<dbReference type="Pfam" id="PF00512">
    <property type="entry name" value="HisKA"/>
    <property type="match status" value="1"/>
</dbReference>
<evidence type="ECO:0000259" key="16">
    <source>
        <dbReference type="PROSITE" id="PS50885"/>
    </source>
</evidence>
<keyword evidence="12" id="KW-0902">Two-component regulatory system</keyword>
<feature type="domain" description="HAMP" evidence="16">
    <location>
        <begin position="165"/>
        <end position="217"/>
    </location>
</feature>
<dbReference type="SMART" id="SM00304">
    <property type="entry name" value="HAMP"/>
    <property type="match status" value="1"/>
</dbReference>
<dbReference type="Gene3D" id="1.10.287.130">
    <property type="match status" value="1"/>
</dbReference>
<dbReference type="PROSITE" id="PS50109">
    <property type="entry name" value="HIS_KIN"/>
    <property type="match status" value="1"/>
</dbReference>
<accession>A0A1M6C1X2</accession>
<proteinExistence type="predicted"/>
<evidence type="ECO:0000313" key="17">
    <source>
        <dbReference type="EMBL" id="SHI54942.1"/>
    </source>
</evidence>
<keyword evidence="4" id="KW-1003">Cell membrane</keyword>
<keyword evidence="18" id="KW-1185">Reference proteome</keyword>
<dbReference type="InterPro" id="IPR003594">
    <property type="entry name" value="HATPase_dom"/>
</dbReference>
<dbReference type="SUPFAM" id="SSF47384">
    <property type="entry name" value="Homodimeric domain of signal transducing histidine kinase"/>
    <property type="match status" value="1"/>
</dbReference>
<evidence type="ECO:0000313" key="18">
    <source>
        <dbReference type="Proteomes" id="UP000184442"/>
    </source>
</evidence>
<comment type="catalytic activity">
    <reaction evidence="1">
        <text>ATP + protein L-histidine = ADP + protein N-phospho-L-histidine.</text>
        <dbReference type="EC" id="2.7.13.3"/>
    </reaction>
</comment>
<keyword evidence="5" id="KW-0597">Phosphoprotein</keyword>
<evidence type="ECO:0000256" key="1">
    <source>
        <dbReference type="ARBA" id="ARBA00000085"/>
    </source>
</evidence>
<evidence type="ECO:0000256" key="14">
    <source>
        <dbReference type="SAM" id="Phobius"/>
    </source>
</evidence>
<evidence type="ECO:0000256" key="2">
    <source>
        <dbReference type="ARBA" id="ARBA00004651"/>
    </source>
</evidence>
<evidence type="ECO:0000256" key="13">
    <source>
        <dbReference type="ARBA" id="ARBA00023136"/>
    </source>
</evidence>
<dbReference type="Gene3D" id="6.10.340.10">
    <property type="match status" value="1"/>
</dbReference>
<dbReference type="InterPro" id="IPR003661">
    <property type="entry name" value="HisK_dim/P_dom"/>
</dbReference>
<dbReference type="InterPro" id="IPR005467">
    <property type="entry name" value="His_kinase_dom"/>
</dbReference>
<dbReference type="InterPro" id="IPR036890">
    <property type="entry name" value="HATPase_C_sf"/>
</dbReference>
<dbReference type="SMART" id="SM00388">
    <property type="entry name" value="HisKA"/>
    <property type="match status" value="1"/>
</dbReference>
<dbReference type="EC" id="2.7.13.3" evidence="3"/>
<dbReference type="SUPFAM" id="SSF158472">
    <property type="entry name" value="HAMP domain-like"/>
    <property type="match status" value="1"/>
</dbReference>
<reference evidence="17 18" key="1">
    <citation type="submission" date="2016-11" db="EMBL/GenBank/DDBJ databases">
        <authorList>
            <person name="Jaros S."/>
            <person name="Januszkiewicz K."/>
            <person name="Wedrychowicz H."/>
        </authorList>
    </citation>
    <scope>NUCLEOTIDE SEQUENCE [LARGE SCALE GENOMIC DNA]</scope>
    <source>
        <strain evidence="17 18">DSM 19022</strain>
    </source>
</reference>
<feature type="transmembrane region" description="Helical" evidence="14">
    <location>
        <begin position="144"/>
        <end position="168"/>
    </location>
</feature>
<evidence type="ECO:0000256" key="5">
    <source>
        <dbReference type="ARBA" id="ARBA00022553"/>
    </source>
</evidence>
<dbReference type="InterPro" id="IPR050398">
    <property type="entry name" value="HssS/ArlS-like"/>
</dbReference>
<evidence type="ECO:0000256" key="7">
    <source>
        <dbReference type="ARBA" id="ARBA00022692"/>
    </source>
</evidence>
<dbReference type="Proteomes" id="UP000184442">
    <property type="component" value="Unassembled WGS sequence"/>
</dbReference>
<dbReference type="GO" id="GO:0000155">
    <property type="term" value="F:phosphorelay sensor kinase activity"/>
    <property type="evidence" value="ECO:0007669"/>
    <property type="project" value="InterPro"/>
</dbReference>
<gene>
    <name evidence="17" type="ORF">SAMN02745176_00647</name>
</gene>
<dbReference type="Pfam" id="PF02518">
    <property type="entry name" value="HATPase_c"/>
    <property type="match status" value="1"/>
</dbReference>
<dbReference type="STRING" id="1122184.SAMN02745176_00647"/>
<dbReference type="SMART" id="SM00387">
    <property type="entry name" value="HATPase_c"/>
    <property type="match status" value="1"/>
</dbReference>
<dbReference type="PROSITE" id="PS50885">
    <property type="entry name" value="HAMP"/>
    <property type="match status" value="1"/>
</dbReference>
<keyword evidence="9 17" id="KW-0418">Kinase</keyword>
<evidence type="ECO:0000256" key="3">
    <source>
        <dbReference type="ARBA" id="ARBA00012438"/>
    </source>
</evidence>
<dbReference type="PANTHER" id="PTHR45528:SF1">
    <property type="entry name" value="SENSOR HISTIDINE KINASE CPXA"/>
    <property type="match status" value="1"/>
</dbReference>
<dbReference type="PRINTS" id="PR00344">
    <property type="entry name" value="BCTRLSENSOR"/>
</dbReference>
<keyword evidence="7 14" id="KW-0812">Transmembrane</keyword>
<evidence type="ECO:0000256" key="4">
    <source>
        <dbReference type="ARBA" id="ARBA00022475"/>
    </source>
</evidence>
<evidence type="ECO:0000259" key="15">
    <source>
        <dbReference type="PROSITE" id="PS50109"/>
    </source>
</evidence>
<dbReference type="EMBL" id="FQZS01000004">
    <property type="protein sequence ID" value="SHI54942.1"/>
    <property type="molecule type" value="Genomic_DNA"/>
</dbReference>
<keyword evidence="11 14" id="KW-1133">Transmembrane helix</keyword>
<dbReference type="InterPro" id="IPR036097">
    <property type="entry name" value="HisK_dim/P_sf"/>
</dbReference>
<comment type="subcellular location">
    <subcellularLocation>
        <location evidence="2">Cell membrane</location>
        <topology evidence="2">Multi-pass membrane protein</topology>
    </subcellularLocation>
</comment>
<evidence type="ECO:0000256" key="11">
    <source>
        <dbReference type="ARBA" id="ARBA00022989"/>
    </source>
</evidence>